<reference evidence="4 5" key="1">
    <citation type="submission" date="2015-07" db="EMBL/GenBank/DDBJ databases">
        <authorList>
            <person name="Noorani M."/>
        </authorList>
    </citation>
    <scope>NUCLEOTIDE SEQUENCE [LARGE SCALE GENOMIC DNA]</scope>
    <source>
        <strain evidence="4 5">KCTC 42284</strain>
    </source>
</reference>
<dbReference type="PROSITE" id="PS50987">
    <property type="entry name" value="HTH_ARSR_2"/>
    <property type="match status" value="1"/>
</dbReference>
<keyword evidence="3" id="KW-0804">Transcription</keyword>
<protein>
    <submittedName>
        <fullName evidence="4">ArsR family transcriptional regulator</fullName>
    </submittedName>
</protein>
<dbReference type="EMBL" id="CP012154">
    <property type="protein sequence ID" value="AKS43164.1"/>
    <property type="molecule type" value="Genomic_DNA"/>
</dbReference>
<dbReference type="PANTHER" id="PTHR33154">
    <property type="entry name" value="TRANSCRIPTIONAL REGULATOR, ARSR FAMILY"/>
    <property type="match status" value="1"/>
</dbReference>
<dbReference type="InterPro" id="IPR011991">
    <property type="entry name" value="ArsR-like_HTH"/>
</dbReference>
<dbReference type="NCBIfam" id="NF033788">
    <property type="entry name" value="HTH_metalloreg"/>
    <property type="match status" value="1"/>
</dbReference>
<evidence type="ECO:0000256" key="3">
    <source>
        <dbReference type="ARBA" id="ARBA00023163"/>
    </source>
</evidence>
<dbReference type="SUPFAM" id="SSF46785">
    <property type="entry name" value="Winged helix' DNA-binding domain"/>
    <property type="match status" value="1"/>
</dbReference>
<dbReference type="InterPro" id="IPR047796">
    <property type="entry name" value="SdpR-like_repress"/>
</dbReference>
<dbReference type="STRING" id="1579979.WM2015_2807"/>
<dbReference type="OrthoDB" id="9793058at2"/>
<dbReference type="AlphaFoldDB" id="A0A0K0XZQ4"/>
<evidence type="ECO:0000256" key="1">
    <source>
        <dbReference type="ARBA" id="ARBA00023015"/>
    </source>
</evidence>
<keyword evidence="1" id="KW-0805">Transcription regulation</keyword>
<dbReference type="KEGG" id="wma:WM2015_2807"/>
<accession>A0A0K0XZQ4</accession>
<dbReference type="Proteomes" id="UP000066624">
    <property type="component" value="Chromosome"/>
</dbReference>
<evidence type="ECO:0000256" key="2">
    <source>
        <dbReference type="ARBA" id="ARBA00023125"/>
    </source>
</evidence>
<sequence length="108" mass="11728">MSQVLKAISDPTRRKVLELLRRGPMTAGELAEHFEVSKPTMSTHFKVLKEADLVRAEKHGTSITYSLKMSVLEEALMGLAKAFGIQAAADSAVDPDPAGLDAEHPKEN</sequence>
<dbReference type="RefSeq" id="WP_049726670.1">
    <property type="nucleotide sequence ID" value="NZ_CP012154.1"/>
</dbReference>
<name>A0A0K0XZQ4_9GAMM</name>
<gene>
    <name evidence="4" type="ORF">WM2015_2807</name>
</gene>
<keyword evidence="5" id="KW-1185">Reference proteome</keyword>
<dbReference type="InterPro" id="IPR001845">
    <property type="entry name" value="HTH_ArsR_DNA-bd_dom"/>
</dbReference>
<evidence type="ECO:0000313" key="5">
    <source>
        <dbReference type="Proteomes" id="UP000066624"/>
    </source>
</evidence>
<dbReference type="InterPro" id="IPR036390">
    <property type="entry name" value="WH_DNA-bd_sf"/>
</dbReference>
<dbReference type="InterPro" id="IPR051081">
    <property type="entry name" value="HTH_MetalResp_TranReg"/>
</dbReference>
<dbReference type="PRINTS" id="PR00778">
    <property type="entry name" value="HTHARSR"/>
</dbReference>
<dbReference type="Gene3D" id="1.10.10.10">
    <property type="entry name" value="Winged helix-like DNA-binding domain superfamily/Winged helix DNA-binding domain"/>
    <property type="match status" value="1"/>
</dbReference>
<dbReference type="InterPro" id="IPR036388">
    <property type="entry name" value="WH-like_DNA-bd_sf"/>
</dbReference>
<organism evidence="4 5">
    <name type="scientific">Wenzhouxiangella marina</name>
    <dbReference type="NCBI Taxonomy" id="1579979"/>
    <lineage>
        <taxon>Bacteria</taxon>
        <taxon>Pseudomonadati</taxon>
        <taxon>Pseudomonadota</taxon>
        <taxon>Gammaproteobacteria</taxon>
        <taxon>Chromatiales</taxon>
        <taxon>Wenzhouxiangellaceae</taxon>
        <taxon>Wenzhouxiangella</taxon>
    </lineage>
</organism>
<dbReference type="CDD" id="cd00090">
    <property type="entry name" value="HTH_ARSR"/>
    <property type="match status" value="1"/>
</dbReference>
<dbReference type="GO" id="GO:0003677">
    <property type="term" value="F:DNA binding"/>
    <property type="evidence" value="ECO:0007669"/>
    <property type="project" value="UniProtKB-KW"/>
</dbReference>
<dbReference type="GO" id="GO:0003700">
    <property type="term" value="F:DNA-binding transcription factor activity"/>
    <property type="evidence" value="ECO:0007669"/>
    <property type="project" value="InterPro"/>
</dbReference>
<dbReference type="Pfam" id="PF01022">
    <property type="entry name" value="HTH_5"/>
    <property type="match status" value="1"/>
</dbReference>
<dbReference type="SMART" id="SM00418">
    <property type="entry name" value="HTH_ARSR"/>
    <property type="match status" value="1"/>
</dbReference>
<dbReference type="NCBIfam" id="NF033789">
    <property type="entry name" value="repress_SdpR"/>
    <property type="match status" value="1"/>
</dbReference>
<proteinExistence type="predicted"/>
<evidence type="ECO:0000313" key="4">
    <source>
        <dbReference type="EMBL" id="AKS43164.1"/>
    </source>
</evidence>
<keyword evidence="2" id="KW-0238">DNA-binding</keyword>
<dbReference type="PANTHER" id="PTHR33154:SF33">
    <property type="entry name" value="TRANSCRIPTIONAL REPRESSOR SDPR"/>
    <property type="match status" value="1"/>
</dbReference>